<dbReference type="PANTHER" id="PTHR10196:SF69">
    <property type="entry name" value="GLYCEROL KINASE"/>
    <property type="match status" value="1"/>
</dbReference>
<dbReference type="InterPro" id="IPR018484">
    <property type="entry name" value="FGGY_N"/>
</dbReference>
<evidence type="ECO:0000256" key="3">
    <source>
        <dbReference type="ARBA" id="ARBA00012099"/>
    </source>
</evidence>
<evidence type="ECO:0000256" key="9">
    <source>
        <dbReference type="ARBA" id="ARBA00043149"/>
    </source>
</evidence>
<dbReference type="InterPro" id="IPR018485">
    <property type="entry name" value="FGGY_C"/>
</dbReference>
<gene>
    <name evidence="13" type="ORF">BD324DRAFT_616215</name>
</gene>
<evidence type="ECO:0000313" key="13">
    <source>
        <dbReference type="EMBL" id="ORX40088.1"/>
    </source>
</evidence>
<evidence type="ECO:0000256" key="1">
    <source>
        <dbReference type="ARBA" id="ARBA00005190"/>
    </source>
</evidence>
<dbReference type="InParanoid" id="A0A1Y1UPV3"/>
<dbReference type="PROSITE" id="PS00933">
    <property type="entry name" value="FGGY_KINASES_1"/>
    <property type="match status" value="1"/>
</dbReference>
<keyword evidence="4 10" id="KW-0808">Transferase</keyword>
<dbReference type="InterPro" id="IPR042018">
    <property type="entry name" value="GK1-3_metazoan-type"/>
</dbReference>
<proteinExistence type="inferred from homology"/>
<keyword evidence="7" id="KW-0319">Glycerol metabolism</keyword>
<comment type="pathway">
    <text evidence="1">Polyol metabolism; glycerol degradation via glycerol kinase pathway; sn-glycerol 3-phosphate from glycerol: step 1/1.</text>
</comment>
<evidence type="ECO:0000256" key="7">
    <source>
        <dbReference type="ARBA" id="ARBA00022798"/>
    </source>
</evidence>
<dbReference type="GO" id="GO:0004370">
    <property type="term" value="F:glycerol kinase activity"/>
    <property type="evidence" value="ECO:0007669"/>
    <property type="project" value="UniProtKB-EC"/>
</dbReference>
<dbReference type="OrthoDB" id="5422795at2759"/>
<protein>
    <recommendedName>
        <fullName evidence="3">glycerol kinase</fullName>
        <ecNumber evidence="3">2.7.1.30</ecNumber>
    </recommendedName>
    <alternativeName>
        <fullName evidence="9">ATP:glycerol 3-phosphotransferase</fullName>
    </alternativeName>
</protein>
<keyword evidence="6 10" id="KW-0418">Kinase</keyword>
<feature type="domain" description="Carbohydrate kinase FGGY C-terminal" evidence="12">
    <location>
        <begin position="357"/>
        <end position="548"/>
    </location>
</feature>
<keyword evidence="14" id="KW-1185">Reference proteome</keyword>
<dbReference type="RefSeq" id="XP_021873873.1">
    <property type="nucleotide sequence ID" value="XM_022014805.1"/>
</dbReference>
<name>A0A1Y1UPV3_9TREE</name>
<evidence type="ECO:0000259" key="11">
    <source>
        <dbReference type="Pfam" id="PF00370"/>
    </source>
</evidence>
<sequence length="618" mass="67928">MSTSTGLKKGEFIASLDCGTTSTRFIIFDEYAKIVAVHQTEFEQITPHAGWHEQRPEDLVTATKTCIRRAVEKLEEKGWDKSSIKGMGITNQRETTVCWSRTTGKSLCNCIVWDDTRTTSVVRAFTHKLEEEGIEIDEEVDVDVEISHVEHAAAADGDTMGNGVREEAFAEHGEIQHGGGGRVMNMMGKAMQNLGLGGRGKPVIAKSRRKGMDGLVDITGIPLSTYFSAVKLRWMLDHYLEVREAHESDDLMFGTVDSWLVYNLTGAVEGGIHIMDVTNASRSLLMSIQDLTWHPPLLRFFEFRPSILPRIVSSSEVYAKISSEAETPLTGIPIAGIVGDQQAALVGNKCLKRGEAKNTYGTGSFVLFNTGEKVVRSQSGLISTVAFQTGPHARPVYALEGPIAVAGSAIKWLRDNVNLINDASEMDKLAGSVDHTGGVYFVTGFSGLLAPYWDQEATGALIGLTSYTTSAHIARATLEAMCFQTRAVLDVIEKESRQKLDTLKVDGGVTNSDLAMQIQADIGNFKVSRPAMRESTALGSALLAAHALGLFGWDLNRPETLSKVNTAGVDVFEPRLTDQERTRMYYGWDKAVERVRSWYTIQEEDEAEQRFEKESGLQ</sequence>
<feature type="domain" description="Carbohydrate kinase FGGY N-terminal" evidence="11">
    <location>
        <begin position="213"/>
        <end position="347"/>
    </location>
</feature>
<organism evidence="13 14">
    <name type="scientific">Kockovaella imperatae</name>
    <dbReference type="NCBI Taxonomy" id="4999"/>
    <lineage>
        <taxon>Eukaryota</taxon>
        <taxon>Fungi</taxon>
        <taxon>Dikarya</taxon>
        <taxon>Basidiomycota</taxon>
        <taxon>Agaricomycotina</taxon>
        <taxon>Tremellomycetes</taxon>
        <taxon>Tremellales</taxon>
        <taxon>Cuniculitremaceae</taxon>
        <taxon>Kockovaella</taxon>
    </lineage>
</organism>
<dbReference type="UniPathway" id="UPA00618">
    <property type="reaction ID" value="UER00672"/>
</dbReference>
<dbReference type="SUPFAM" id="SSF53067">
    <property type="entry name" value="Actin-like ATPase domain"/>
    <property type="match status" value="3"/>
</dbReference>
<dbReference type="Gene3D" id="3.30.420.40">
    <property type="match status" value="2"/>
</dbReference>
<dbReference type="Pfam" id="PF00370">
    <property type="entry name" value="FGGY_N"/>
    <property type="match status" value="2"/>
</dbReference>
<evidence type="ECO:0000256" key="6">
    <source>
        <dbReference type="ARBA" id="ARBA00022777"/>
    </source>
</evidence>
<evidence type="ECO:0000256" key="5">
    <source>
        <dbReference type="ARBA" id="ARBA00022741"/>
    </source>
</evidence>
<dbReference type="PANTHER" id="PTHR10196">
    <property type="entry name" value="SUGAR KINASE"/>
    <property type="match status" value="1"/>
</dbReference>
<dbReference type="FunFam" id="3.30.420.40:FF:000108">
    <property type="entry name" value="Glycerol kinase, glycosomal"/>
    <property type="match status" value="1"/>
</dbReference>
<keyword evidence="8" id="KW-0067">ATP-binding</keyword>
<dbReference type="EMBL" id="NBSH01000002">
    <property type="protein sequence ID" value="ORX40088.1"/>
    <property type="molecule type" value="Genomic_DNA"/>
</dbReference>
<dbReference type="GeneID" id="33556613"/>
<keyword evidence="5" id="KW-0547">Nucleotide-binding</keyword>
<evidence type="ECO:0000256" key="10">
    <source>
        <dbReference type="RuleBase" id="RU003733"/>
    </source>
</evidence>
<reference evidence="13 14" key="1">
    <citation type="submission" date="2017-03" db="EMBL/GenBank/DDBJ databases">
        <title>Widespread Adenine N6-methylation of Active Genes in Fungi.</title>
        <authorList>
            <consortium name="DOE Joint Genome Institute"/>
            <person name="Mondo S.J."/>
            <person name="Dannebaum R.O."/>
            <person name="Kuo R.C."/>
            <person name="Louie K.B."/>
            <person name="Bewick A.J."/>
            <person name="Labutti K."/>
            <person name="Haridas S."/>
            <person name="Kuo A."/>
            <person name="Salamov A."/>
            <person name="Ahrendt S.R."/>
            <person name="Lau R."/>
            <person name="Bowen B.P."/>
            <person name="Lipzen A."/>
            <person name="Sullivan W."/>
            <person name="Andreopoulos W.B."/>
            <person name="Clum A."/>
            <person name="Lindquist E."/>
            <person name="Daum C."/>
            <person name="Northen T.R."/>
            <person name="Ramamoorthy G."/>
            <person name="Schmitz R.J."/>
            <person name="Gryganskyi A."/>
            <person name="Culley D."/>
            <person name="Magnuson J."/>
            <person name="James T.Y."/>
            <person name="O'Malley M.A."/>
            <person name="Stajich J.E."/>
            <person name="Spatafora J.W."/>
            <person name="Visel A."/>
            <person name="Grigoriev I.V."/>
        </authorList>
    </citation>
    <scope>NUCLEOTIDE SEQUENCE [LARGE SCALE GENOMIC DNA]</scope>
    <source>
        <strain evidence="13 14">NRRL Y-17943</strain>
    </source>
</reference>
<dbReference type="GO" id="GO:0005739">
    <property type="term" value="C:mitochondrion"/>
    <property type="evidence" value="ECO:0007669"/>
    <property type="project" value="TreeGrafter"/>
</dbReference>
<evidence type="ECO:0000256" key="8">
    <source>
        <dbReference type="ARBA" id="ARBA00022840"/>
    </source>
</evidence>
<dbReference type="InterPro" id="IPR043129">
    <property type="entry name" value="ATPase_NBD"/>
</dbReference>
<dbReference type="CDD" id="cd07792">
    <property type="entry name" value="ASKHA_NBD_FGGY_GK1-3-like"/>
    <property type="match status" value="1"/>
</dbReference>
<accession>A0A1Y1UPV3</accession>
<dbReference type="GO" id="GO:0006641">
    <property type="term" value="P:triglyceride metabolic process"/>
    <property type="evidence" value="ECO:0007669"/>
    <property type="project" value="TreeGrafter"/>
</dbReference>
<comment type="similarity">
    <text evidence="2 10">Belongs to the FGGY kinase family.</text>
</comment>
<dbReference type="Proteomes" id="UP000193218">
    <property type="component" value="Unassembled WGS sequence"/>
</dbReference>
<evidence type="ECO:0000256" key="4">
    <source>
        <dbReference type="ARBA" id="ARBA00022679"/>
    </source>
</evidence>
<dbReference type="GO" id="GO:0005524">
    <property type="term" value="F:ATP binding"/>
    <property type="evidence" value="ECO:0007669"/>
    <property type="project" value="UniProtKB-KW"/>
</dbReference>
<dbReference type="AlphaFoldDB" id="A0A1Y1UPV3"/>
<dbReference type="GO" id="GO:0046167">
    <property type="term" value="P:glycerol-3-phosphate biosynthetic process"/>
    <property type="evidence" value="ECO:0007669"/>
    <property type="project" value="TreeGrafter"/>
</dbReference>
<dbReference type="InterPro" id="IPR018483">
    <property type="entry name" value="Carb_kinase_FGGY_CS"/>
</dbReference>
<evidence type="ECO:0000259" key="12">
    <source>
        <dbReference type="Pfam" id="PF02782"/>
    </source>
</evidence>
<evidence type="ECO:0000256" key="2">
    <source>
        <dbReference type="ARBA" id="ARBA00009156"/>
    </source>
</evidence>
<dbReference type="PROSITE" id="PS00445">
    <property type="entry name" value="FGGY_KINASES_2"/>
    <property type="match status" value="1"/>
</dbReference>
<comment type="caution">
    <text evidence="13">The sequence shown here is derived from an EMBL/GenBank/DDBJ whole genome shotgun (WGS) entry which is preliminary data.</text>
</comment>
<evidence type="ECO:0000313" key="14">
    <source>
        <dbReference type="Proteomes" id="UP000193218"/>
    </source>
</evidence>
<dbReference type="Pfam" id="PF02782">
    <property type="entry name" value="FGGY_C"/>
    <property type="match status" value="1"/>
</dbReference>
<dbReference type="GO" id="GO:0019563">
    <property type="term" value="P:glycerol catabolic process"/>
    <property type="evidence" value="ECO:0007669"/>
    <property type="project" value="UniProtKB-UniPathway"/>
</dbReference>
<dbReference type="STRING" id="4999.A0A1Y1UPV3"/>
<dbReference type="EC" id="2.7.1.30" evidence="3"/>
<feature type="domain" description="Carbohydrate kinase FGGY N-terminal" evidence="11">
    <location>
        <begin position="13"/>
        <end position="132"/>
    </location>
</feature>